<feature type="region of interest" description="Disordered" evidence="1">
    <location>
        <begin position="104"/>
        <end position="174"/>
    </location>
</feature>
<gene>
    <name evidence="2" type="ORF">Ddye_000274</name>
</gene>
<organism evidence="2 3">
    <name type="scientific">Dipteronia dyeriana</name>
    <dbReference type="NCBI Taxonomy" id="168575"/>
    <lineage>
        <taxon>Eukaryota</taxon>
        <taxon>Viridiplantae</taxon>
        <taxon>Streptophyta</taxon>
        <taxon>Embryophyta</taxon>
        <taxon>Tracheophyta</taxon>
        <taxon>Spermatophyta</taxon>
        <taxon>Magnoliopsida</taxon>
        <taxon>eudicotyledons</taxon>
        <taxon>Gunneridae</taxon>
        <taxon>Pentapetalae</taxon>
        <taxon>rosids</taxon>
        <taxon>malvids</taxon>
        <taxon>Sapindales</taxon>
        <taxon>Sapindaceae</taxon>
        <taxon>Hippocastanoideae</taxon>
        <taxon>Acereae</taxon>
        <taxon>Dipteronia</taxon>
    </lineage>
</organism>
<evidence type="ECO:0000313" key="3">
    <source>
        <dbReference type="Proteomes" id="UP001280121"/>
    </source>
</evidence>
<comment type="caution">
    <text evidence="2">The sequence shown here is derived from an EMBL/GenBank/DDBJ whole genome shotgun (WGS) entry which is preliminary data.</text>
</comment>
<sequence length="174" mass="20288">MTRKCLDSFCDLSDEQVSFSKSRVFCSNNINDAKDKKLADLRGSLITKKLSNYIGVPLIHGRITKSTYNYILEKSQKRLVSWKNRITGGGGARWRCWTVVKPKRGHTGTSVSRQRHVRERGNEREREVRERERERDERDVQGERKRGSVREKEGRQRFAGLRTDTSNDLPAHQR</sequence>
<proteinExistence type="predicted"/>
<accession>A0AAD9XM09</accession>
<dbReference type="EMBL" id="JANJYI010000001">
    <property type="protein sequence ID" value="KAK2661700.1"/>
    <property type="molecule type" value="Genomic_DNA"/>
</dbReference>
<feature type="compositionally biased region" description="Basic and acidic residues" evidence="1">
    <location>
        <begin position="119"/>
        <end position="156"/>
    </location>
</feature>
<keyword evidence="3" id="KW-1185">Reference proteome</keyword>
<reference evidence="2" key="1">
    <citation type="journal article" date="2023" name="Plant J.">
        <title>Genome sequences and population genomics provide insights into the demographic history, inbreeding, and mutation load of two 'living fossil' tree species of Dipteronia.</title>
        <authorList>
            <person name="Feng Y."/>
            <person name="Comes H.P."/>
            <person name="Chen J."/>
            <person name="Zhu S."/>
            <person name="Lu R."/>
            <person name="Zhang X."/>
            <person name="Li P."/>
            <person name="Qiu J."/>
            <person name="Olsen K.M."/>
            <person name="Qiu Y."/>
        </authorList>
    </citation>
    <scope>NUCLEOTIDE SEQUENCE</scope>
    <source>
        <strain evidence="2">KIB01</strain>
    </source>
</reference>
<dbReference type="AlphaFoldDB" id="A0AAD9XM09"/>
<name>A0AAD9XM09_9ROSI</name>
<evidence type="ECO:0000313" key="2">
    <source>
        <dbReference type="EMBL" id="KAK2661700.1"/>
    </source>
</evidence>
<evidence type="ECO:0000256" key="1">
    <source>
        <dbReference type="SAM" id="MobiDB-lite"/>
    </source>
</evidence>
<protein>
    <submittedName>
        <fullName evidence="2">Uncharacterized protein</fullName>
    </submittedName>
</protein>
<dbReference type="Proteomes" id="UP001280121">
    <property type="component" value="Unassembled WGS sequence"/>
</dbReference>